<sequence>MRLCVGNHQPKLCENVDGRVLGVHVPLVSGPRRGWGFRLWFLLRPSSLLGLPSASCSTPLSASRSHHKRSVSAVSNYSTLSLPLYNQQVDDCCIIRVSLDVENGNMYKSILVTSQDKTPAVIRKAMIKHNLEREKSEDFELMQKISEDKELRIPDNANVFYAMNSTANYDFVLKKRGSMRPVRAKAVASSTLPRMKQKGLKIAKGIF</sequence>
<keyword evidence="3" id="KW-1185">Reference proteome</keyword>
<protein>
    <recommendedName>
        <fullName evidence="1">Ras-associating domain-containing protein</fullName>
    </recommendedName>
</protein>
<dbReference type="EMBL" id="JBBPFD010000003">
    <property type="protein sequence ID" value="KAK7933757.1"/>
    <property type="molecule type" value="Genomic_DNA"/>
</dbReference>
<dbReference type="CDD" id="cd17209">
    <property type="entry name" value="RA_RalGDS"/>
    <property type="match status" value="1"/>
</dbReference>
<evidence type="ECO:0000259" key="1">
    <source>
        <dbReference type="PROSITE" id="PS50200"/>
    </source>
</evidence>
<dbReference type="InterPro" id="IPR029071">
    <property type="entry name" value="Ubiquitin-like_domsf"/>
</dbReference>
<dbReference type="PROSITE" id="PS50200">
    <property type="entry name" value="RA"/>
    <property type="match status" value="1"/>
</dbReference>
<dbReference type="AlphaFoldDB" id="A0AAW0PP91"/>
<dbReference type="InterPro" id="IPR015758">
    <property type="entry name" value="RalGDS_RA"/>
</dbReference>
<dbReference type="InterPro" id="IPR000159">
    <property type="entry name" value="RA_dom"/>
</dbReference>
<evidence type="ECO:0000313" key="2">
    <source>
        <dbReference type="EMBL" id="KAK7933757.1"/>
    </source>
</evidence>
<accession>A0AAW0PP91</accession>
<gene>
    <name evidence="2" type="ORF">WMY93_004653</name>
</gene>
<evidence type="ECO:0000313" key="3">
    <source>
        <dbReference type="Proteomes" id="UP001460270"/>
    </source>
</evidence>
<dbReference type="Gene3D" id="3.10.20.90">
    <property type="entry name" value="Phosphatidylinositol 3-kinase Catalytic Subunit, Chain A, domain 1"/>
    <property type="match status" value="1"/>
</dbReference>
<dbReference type="Pfam" id="PF00788">
    <property type="entry name" value="RA"/>
    <property type="match status" value="1"/>
</dbReference>
<dbReference type="FunFam" id="3.10.20.90:FF:000042">
    <property type="entry name" value="Ral guanine nucleotide dissociation stimulator isoform 1"/>
    <property type="match status" value="1"/>
</dbReference>
<comment type="caution">
    <text evidence="2">The sequence shown here is derived from an EMBL/GenBank/DDBJ whole genome shotgun (WGS) entry which is preliminary data.</text>
</comment>
<name>A0AAW0PP91_9GOBI</name>
<feature type="domain" description="Ras-associating" evidence="1">
    <location>
        <begin position="91"/>
        <end position="178"/>
    </location>
</feature>
<dbReference type="Proteomes" id="UP001460270">
    <property type="component" value="Unassembled WGS sequence"/>
</dbReference>
<organism evidence="2 3">
    <name type="scientific">Mugilogobius chulae</name>
    <name type="common">yellowstripe goby</name>
    <dbReference type="NCBI Taxonomy" id="88201"/>
    <lineage>
        <taxon>Eukaryota</taxon>
        <taxon>Metazoa</taxon>
        <taxon>Chordata</taxon>
        <taxon>Craniata</taxon>
        <taxon>Vertebrata</taxon>
        <taxon>Euteleostomi</taxon>
        <taxon>Actinopterygii</taxon>
        <taxon>Neopterygii</taxon>
        <taxon>Teleostei</taxon>
        <taxon>Neoteleostei</taxon>
        <taxon>Acanthomorphata</taxon>
        <taxon>Gobiaria</taxon>
        <taxon>Gobiiformes</taxon>
        <taxon>Gobioidei</taxon>
        <taxon>Gobiidae</taxon>
        <taxon>Gobionellinae</taxon>
        <taxon>Mugilogobius</taxon>
    </lineage>
</organism>
<dbReference type="SMART" id="SM00314">
    <property type="entry name" value="RA"/>
    <property type="match status" value="1"/>
</dbReference>
<dbReference type="GO" id="GO:0007165">
    <property type="term" value="P:signal transduction"/>
    <property type="evidence" value="ECO:0007669"/>
    <property type="project" value="InterPro"/>
</dbReference>
<dbReference type="SUPFAM" id="SSF54236">
    <property type="entry name" value="Ubiquitin-like"/>
    <property type="match status" value="1"/>
</dbReference>
<proteinExistence type="predicted"/>
<reference evidence="3" key="1">
    <citation type="submission" date="2024-04" db="EMBL/GenBank/DDBJ databases">
        <title>Salinicola lusitanus LLJ914,a marine bacterium isolated from the Okinawa Trough.</title>
        <authorList>
            <person name="Li J."/>
        </authorList>
    </citation>
    <scope>NUCLEOTIDE SEQUENCE [LARGE SCALE GENOMIC DNA]</scope>
</reference>